<dbReference type="InterPro" id="IPR013560">
    <property type="entry name" value="DUF1722"/>
</dbReference>
<dbReference type="Proteomes" id="UP000019030">
    <property type="component" value="Chromosome"/>
</dbReference>
<organism evidence="2 3">
    <name type="scientific">Chania multitudinisentens RB-25</name>
    <dbReference type="NCBI Taxonomy" id="1441930"/>
    <lineage>
        <taxon>Bacteria</taxon>
        <taxon>Pseudomonadati</taxon>
        <taxon>Pseudomonadota</taxon>
        <taxon>Gammaproteobacteria</taxon>
        <taxon>Enterobacterales</taxon>
        <taxon>Yersiniaceae</taxon>
        <taxon>Chania</taxon>
    </lineage>
</organism>
<dbReference type="eggNOG" id="COG3272">
    <property type="taxonomic scope" value="Bacteria"/>
</dbReference>
<evidence type="ECO:0000259" key="1">
    <source>
        <dbReference type="Pfam" id="PF08349"/>
    </source>
</evidence>
<dbReference type="OrthoDB" id="495783at2"/>
<proteinExistence type="predicted"/>
<reference evidence="2 3" key="2">
    <citation type="submission" date="2015-03" db="EMBL/GenBank/DDBJ databases">
        <authorList>
            <person name="Chan K.-G."/>
        </authorList>
    </citation>
    <scope>NUCLEOTIDE SEQUENCE [LARGE SCALE GENOMIC DNA]</scope>
    <source>
        <strain evidence="2 3">RB-25</strain>
    </source>
</reference>
<name>W0LD02_9GAMM</name>
<dbReference type="Pfam" id="PF08349">
    <property type="entry name" value="DUF1722"/>
    <property type="match status" value="1"/>
</dbReference>
<dbReference type="STRING" id="1441930.Z042_19855"/>
<dbReference type="PANTHER" id="PTHR30087">
    <property type="entry name" value="INNER MEMBRANE PROTEIN"/>
    <property type="match status" value="1"/>
</dbReference>
<sequence length="317" mass="36394">MSDKIPVGISACLLGGAVRFDGGHKRLEFAVEQLAPYVHFEPICPEMAIGLPTPRPALRLIKTPQQIVLRHSNDNTVDVTTQMQQFSEQRVAALQHLCGYIVCAKSPSCGMERVKVYSETGEGARKSGVGLFTAELLRQMPWLPVEEDGRLNDAVLRENFVERVYALYELNMLWRNGLTRGGLIAFHSRYKLSLLAHSQPEYRELGRFVAGIEHWDSLEAFVVAYRSRLMSLLKHKATRRNHTNVLMHVQGYFRRQLSSAQRQELAQLIDHYRQGMQPLLAPITLLKHYMAEYPDNYLAQQRYFEPYPEALRLRYGH</sequence>
<dbReference type="PATRIC" id="fig|1441930.4.peg.3919"/>
<dbReference type="Pfam" id="PF04463">
    <property type="entry name" value="2-thiour_desulf"/>
    <property type="match status" value="1"/>
</dbReference>
<dbReference type="HOGENOM" id="CLU_076318_0_0_6"/>
<keyword evidence="3" id="KW-1185">Reference proteome</keyword>
<protein>
    <submittedName>
        <fullName evidence="2">Membrane protein</fullName>
    </submittedName>
</protein>
<dbReference type="PIRSF" id="PIRSF037004">
    <property type="entry name" value="UCP037004"/>
    <property type="match status" value="1"/>
</dbReference>
<gene>
    <name evidence="2" type="ORF">Z042_19855</name>
</gene>
<feature type="domain" description="DUF1722" evidence="1">
    <location>
        <begin position="191"/>
        <end position="308"/>
    </location>
</feature>
<dbReference type="AlphaFoldDB" id="W0LD02"/>
<evidence type="ECO:0000313" key="3">
    <source>
        <dbReference type="Proteomes" id="UP000019030"/>
    </source>
</evidence>
<dbReference type="NCBIfam" id="NF007549">
    <property type="entry name" value="PRK10167.1"/>
    <property type="match status" value="1"/>
</dbReference>
<dbReference type="RefSeq" id="WP_024911534.1">
    <property type="nucleotide sequence ID" value="NZ_CP007044.2"/>
</dbReference>
<dbReference type="InterPro" id="IPR007553">
    <property type="entry name" value="2-thiour_desulf"/>
</dbReference>
<dbReference type="PANTHER" id="PTHR30087:SF0">
    <property type="entry name" value="INNER MEMBRANE PROTEIN"/>
    <property type="match status" value="1"/>
</dbReference>
<evidence type="ECO:0000313" key="2">
    <source>
        <dbReference type="EMBL" id="AHG21606.1"/>
    </source>
</evidence>
<reference evidence="2 3" key="1">
    <citation type="submission" date="2014-01" db="EMBL/GenBank/DDBJ databases">
        <title>Isolation of Serratia multitudinisentens RB-25 from Ex-Landfill site.</title>
        <authorList>
            <person name="Robson E.H.J."/>
        </authorList>
    </citation>
    <scope>NUCLEOTIDE SEQUENCE [LARGE SCALE GENOMIC DNA]</scope>
    <source>
        <strain evidence="2 3">RB-25</strain>
    </source>
</reference>
<dbReference type="InterPro" id="IPR017087">
    <property type="entry name" value="UCP037004"/>
</dbReference>
<accession>W0LD02</accession>
<dbReference type="EMBL" id="CP007044">
    <property type="protein sequence ID" value="AHG21606.1"/>
    <property type="molecule type" value="Genomic_DNA"/>
</dbReference>
<dbReference type="eggNOG" id="COG1683">
    <property type="taxonomic scope" value="Bacteria"/>
</dbReference>
<dbReference type="KEGG" id="sfo:Z042_19855"/>